<accession>A0A6C0BT99</accession>
<dbReference type="InterPro" id="IPR006932">
    <property type="entry name" value="HJ-resolvase_A22"/>
</dbReference>
<dbReference type="SUPFAM" id="SSF53098">
    <property type="entry name" value="Ribonuclease H-like"/>
    <property type="match status" value="1"/>
</dbReference>
<dbReference type="GO" id="GO:0006310">
    <property type="term" value="P:DNA recombination"/>
    <property type="evidence" value="ECO:0007669"/>
    <property type="project" value="InterPro"/>
</dbReference>
<organism evidence="2">
    <name type="scientific">viral metagenome</name>
    <dbReference type="NCBI Taxonomy" id="1070528"/>
    <lineage>
        <taxon>unclassified sequences</taxon>
        <taxon>metagenomes</taxon>
        <taxon>organismal metagenomes</taxon>
    </lineage>
</organism>
<dbReference type="InterPro" id="IPR012337">
    <property type="entry name" value="RNaseH-like_sf"/>
</dbReference>
<evidence type="ECO:0000256" key="1">
    <source>
        <dbReference type="ARBA" id="ARBA00022801"/>
    </source>
</evidence>
<name>A0A6C0BT99_9ZZZZ</name>
<sequence length="254" mass="29418">MHIMLLSIDIGIKNMSYCLMDGSDICDWNIINLCKIEPCCLDTKKGKCNKPSRYVHQDKYYCTTHSKKINVCKAPDNFIKYRDNKRLSKKDRDILFTNLDVGDNQTHESIVKHAYDTFMIPIETTDATSISLITIGEYLCKYIPEYIDVSKLTCVIIENQISTIASRMKVIQGMVTQYFICNCKGIKIEYISSINKLKSFDVPKKTYKDRKKSGIEVTKNILSGKYKKWESFFLSHNKKDDLADSFLQALWYLS</sequence>
<dbReference type="GO" id="GO:0000400">
    <property type="term" value="F:four-way junction DNA binding"/>
    <property type="evidence" value="ECO:0007669"/>
    <property type="project" value="InterPro"/>
</dbReference>
<dbReference type="GO" id="GO:0000287">
    <property type="term" value="F:magnesium ion binding"/>
    <property type="evidence" value="ECO:0007669"/>
    <property type="project" value="InterPro"/>
</dbReference>
<reference evidence="2" key="1">
    <citation type="journal article" date="2020" name="Nature">
        <title>Giant virus diversity and host interactions through global metagenomics.</title>
        <authorList>
            <person name="Schulz F."/>
            <person name="Roux S."/>
            <person name="Paez-Espino D."/>
            <person name="Jungbluth S."/>
            <person name="Walsh D.A."/>
            <person name="Denef V.J."/>
            <person name="McMahon K.D."/>
            <person name="Konstantinidis K.T."/>
            <person name="Eloe-Fadrosh E.A."/>
            <person name="Kyrpides N.C."/>
            <person name="Woyke T."/>
        </authorList>
    </citation>
    <scope>NUCLEOTIDE SEQUENCE</scope>
    <source>
        <strain evidence="2">GVMAG-M-3300018416-45</strain>
    </source>
</reference>
<dbReference type="EMBL" id="MN739225">
    <property type="protein sequence ID" value="QHS94493.1"/>
    <property type="molecule type" value="Genomic_DNA"/>
</dbReference>
<protein>
    <recommendedName>
        <fullName evidence="3">Mitochondrial resolvase Ydc2 catalytic domain-containing protein</fullName>
    </recommendedName>
</protein>
<dbReference type="GO" id="GO:0006281">
    <property type="term" value="P:DNA repair"/>
    <property type="evidence" value="ECO:0007669"/>
    <property type="project" value="InterPro"/>
</dbReference>
<dbReference type="InterPro" id="IPR036397">
    <property type="entry name" value="RNaseH_sf"/>
</dbReference>
<keyword evidence="1" id="KW-0378">Hydrolase</keyword>
<evidence type="ECO:0000313" key="2">
    <source>
        <dbReference type="EMBL" id="QHS94493.1"/>
    </source>
</evidence>
<dbReference type="Pfam" id="PF04848">
    <property type="entry name" value="Pox_A22"/>
    <property type="match status" value="1"/>
</dbReference>
<dbReference type="GO" id="GO:0016788">
    <property type="term" value="F:hydrolase activity, acting on ester bonds"/>
    <property type="evidence" value="ECO:0007669"/>
    <property type="project" value="InterPro"/>
</dbReference>
<proteinExistence type="predicted"/>
<dbReference type="AlphaFoldDB" id="A0A6C0BT99"/>
<dbReference type="Gene3D" id="3.30.420.10">
    <property type="entry name" value="Ribonuclease H-like superfamily/Ribonuclease H"/>
    <property type="match status" value="1"/>
</dbReference>
<evidence type="ECO:0008006" key="3">
    <source>
        <dbReference type="Google" id="ProtNLM"/>
    </source>
</evidence>